<feature type="compositionally biased region" description="Basic and acidic residues" evidence="1">
    <location>
        <begin position="34"/>
        <end position="44"/>
    </location>
</feature>
<evidence type="ECO:0000256" key="1">
    <source>
        <dbReference type="SAM" id="MobiDB-lite"/>
    </source>
</evidence>
<gene>
    <name evidence="2" type="ORF">CTA1_6063</name>
</gene>
<evidence type="ECO:0000313" key="3">
    <source>
        <dbReference type="Proteomes" id="UP000310108"/>
    </source>
</evidence>
<accession>A0A4U6X0S3</accession>
<dbReference type="Proteomes" id="UP000310108">
    <property type="component" value="Unassembled WGS sequence"/>
</dbReference>
<protein>
    <submittedName>
        <fullName evidence="2">Uncharacterized protein</fullName>
    </submittedName>
</protein>
<sequence length="114" mass="12644">MALVARFDSVEALQKATRIPHLCFFHDPAARLRTEEKREREGEGRLNLNQAMPGNANHAASNCVESAEQGREGGLPNTYMSRESGGDVGIRNEGVSWRWATLGLTNLFLEAHDH</sequence>
<organism evidence="2 3">
    <name type="scientific">Colletotrichum tanaceti</name>
    <dbReference type="NCBI Taxonomy" id="1306861"/>
    <lineage>
        <taxon>Eukaryota</taxon>
        <taxon>Fungi</taxon>
        <taxon>Dikarya</taxon>
        <taxon>Ascomycota</taxon>
        <taxon>Pezizomycotina</taxon>
        <taxon>Sordariomycetes</taxon>
        <taxon>Hypocreomycetidae</taxon>
        <taxon>Glomerellales</taxon>
        <taxon>Glomerellaceae</taxon>
        <taxon>Colletotrichum</taxon>
        <taxon>Colletotrichum destructivum species complex</taxon>
    </lineage>
</organism>
<comment type="caution">
    <text evidence="2">The sequence shown here is derived from an EMBL/GenBank/DDBJ whole genome shotgun (WGS) entry which is preliminary data.</text>
</comment>
<name>A0A4U6X0S3_9PEZI</name>
<proteinExistence type="predicted"/>
<keyword evidence="3" id="KW-1185">Reference proteome</keyword>
<feature type="region of interest" description="Disordered" evidence="1">
    <location>
        <begin position="34"/>
        <end position="81"/>
    </location>
</feature>
<evidence type="ECO:0000313" key="2">
    <source>
        <dbReference type="EMBL" id="TKW48329.1"/>
    </source>
</evidence>
<feature type="compositionally biased region" description="Polar residues" evidence="1">
    <location>
        <begin position="47"/>
        <end position="64"/>
    </location>
</feature>
<reference evidence="2 3" key="1">
    <citation type="journal article" date="2019" name="PLoS ONE">
        <title>Comparative genome analysis indicates high evolutionary potential of pathogenicity genes in Colletotrichum tanaceti.</title>
        <authorList>
            <person name="Lelwala R.V."/>
            <person name="Korhonen P.K."/>
            <person name="Young N.D."/>
            <person name="Scott J.B."/>
            <person name="Ades P.A."/>
            <person name="Gasser R.B."/>
            <person name="Taylor P.W.J."/>
        </authorList>
    </citation>
    <scope>NUCLEOTIDE SEQUENCE [LARGE SCALE GENOMIC DNA]</scope>
    <source>
        <strain evidence="2">BRIP57314</strain>
    </source>
</reference>
<dbReference type="AlphaFoldDB" id="A0A4U6X0S3"/>
<dbReference type="EMBL" id="PJEX01001155">
    <property type="protein sequence ID" value="TKW48329.1"/>
    <property type="molecule type" value="Genomic_DNA"/>
</dbReference>